<dbReference type="PROSITE" id="PS50801">
    <property type="entry name" value="STAS"/>
    <property type="match status" value="1"/>
</dbReference>
<dbReference type="SUPFAM" id="SSF52091">
    <property type="entry name" value="SpoIIaa-like"/>
    <property type="match status" value="1"/>
</dbReference>
<dbReference type="AlphaFoldDB" id="G2GG32"/>
<gene>
    <name evidence="3" type="ORF">SZN_22451</name>
</gene>
<sequence>MLELASFAHPPAGGAAGRAGRPGEPPADPPRPLVLVVQPHGHRIGFAVRGELDVDTGEQLRRALGEAVNRAVSGVDLDLRGVSFCDCAALNVLLALRQQALGQGKSLSLRGSACVERLLALTGTRAMFARRGMPAR</sequence>
<dbReference type="PATRIC" id="fig|700597.3.peg.4409"/>
<dbReference type="InterPro" id="IPR036513">
    <property type="entry name" value="STAS_dom_sf"/>
</dbReference>
<evidence type="ECO:0000313" key="4">
    <source>
        <dbReference type="Proteomes" id="UP000004217"/>
    </source>
</evidence>
<evidence type="ECO:0000256" key="1">
    <source>
        <dbReference type="SAM" id="MobiDB-lite"/>
    </source>
</evidence>
<dbReference type="InterPro" id="IPR058548">
    <property type="entry name" value="MlaB-like_STAS"/>
</dbReference>
<dbReference type="PANTHER" id="PTHR35849:SF2">
    <property type="entry name" value="BLR2341 PROTEIN"/>
    <property type="match status" value="1"/>
</dbReference>
<dbReference type="CDD" id="cd07043">
    <property type="entry name" value="STAS_anti-anti-sigma_factors"/>
    <property type="match status" value="1"/>
</dbReference>
<proteinExistence type="predicted"/>
<dbReference type="RefSeq" id="WP_007498786.1">
    <property type="nucleotide sequence ID" value="NZ_AGBF01000089.1"/>
</dbReference>
<dbReference type="Gene3D" id="3.30.750.24">
    <property type="entry name" value="STAS domain"/>
    <property type="match status" value="1"/>
</dbReference>
<reference evidence="3 4" key="1">
    <citation type="submission" date="2011-08" db="EMBL/GenBank/DDBJ databases">
        <authorList>
            <person name="Lin Y."/>
            <person name="Hao X."/>
            <person name="Johnstone L."/>
            <person name="Miller S.J."/>
            <person name="Wei G."/>
            <person name="Rensing C."/>
        </authorList>
    </citation>
    <scope>NUCLEOTIDE SEQUENCE [LARGE SCALE GENOMIC DNA]</scope>
    <source>
        <strain evidence="3 4">K42</strain>
    </source>
</reference>
<dbReference type="Pfam" id="PF13466">
    <property type="entry name" value="STAS_2"/>
    <property type="match status" value="1"/>
</dbReference>
<name>G2GG32_9ACTN</name>
<dbReference type="InterPro" id="IPR002645">
    <property type="entry name" value="STAS_dom"/>
</dbReference>
<evidence type="ECO:0000259" key="2">
    <source>
        <dbReference type="PROSITE" id="PS50801"/>
    </source>
</evidence>
<keyword evidence="4" id="KW-1185">Reference proteome</keyword>
<dbReference type="EMBL" id="AGBF01000089">
    <property type="protein sequence ID" value="EGX57533.1"/>
    <property type="molecule type" value="Genomic_DNA"/>
</dbReference>
<dbReference type="InterPro" id="IPR052746">
    <property type="entry name" value="MlaB_ABC_Transporter"/>
</dbReference>
<dbReference type="OrthoDB" id="3296948at2"/>
<feature type="region of interest" description="Disordered" evidence="1">
    <location>
        <begin position="8"/>
        <end position="31"/>
    </location>
</feature>
<organism evidence="3 4">
    <name type="scientific">Streptomyces zinciresistens K42</name>
    <dbReference type="NCBI Taxonomy" id="700597"/>
    <lineage>
        <taxon>Bacteria</taxon>
        <taxon>Bacillati</taxon>
        <taxon>Actinomycetota</taxon>
        <taxon>Actinomycetes</taxon>
        <taxon>Kitasatosporales</taxon>
        <taxon>Streptomycetaceae</taxon>
        <taxon>Streptomyces</taxon>
    </lineage>
</organism>
<comment type="caution">
    <text evidence="3">The sequence shown here is derived from an EMBL/GenBank/DDBJ whole genome shotgun (WGS) entry which is preliminary data.</text>
</comment>
<protein>
    <recommendedName>
        <fullName evidence="2">STAS domain-containing protein</fullName>
    </recommendedName>
</protein>
<dbReference type="PANTHER" id="PTHR35849">
    <property type="entry name" value="BLR2341 PROTEIN"/>
    <property type="match status" value="1"/>
</dbReference>
<accession>G2GG32</accession>
<dbReference type="Proteomes" id="UP000004217">
    <property type="component" value="Unassembled WGS sequence"/>
</dbReference>
<evidence type="ECO:0000313" key="3">
    <source>
        <dbReference type="EMBL" id="EGX57533.1"/>
    </source>
</evidence>
<feature type="domain" description="STAS" evidence="2">
    <location>
        <begin position="46"/>
        <end position="111"/>
    </location>
</feature>